<sequence length="438" mass="50278">MSRLVVSYNDLDDVIKSAKKTAIMLEEYAETLESEVSNKLRNYSGEWTNNIDEADDLIHEKLKQLRQKEDDFQTLAYNMGTFKNSCMIADNNVKVAIESLSGNFKNTYGMKENIFTNFFTYVGTEITNSNALTRFLKSKHDNIEFDLPDITEEIKNWYKEGKYLDNDLVRATIKMGDNVVDFIKDQYENARDNIKDGIADGIEEAKAFIPRHVSNNLALDFYDFISLPLFAISQDRINKNYEKNTEYFKENSSDLLVQGEDGKNYIEHQEKKELFGNLDFGLSDINSSGCGIIATYNALVNLNSSVSDNLFPDLIKYYEKKGIAAKGFLGNNPNAIKQYFDENGYKTKMITSTSESDFNQLGEDYEAIIVTIYNDRYDITEQAHTVAITKYDRQYYSHNLDDIVNGEPSFYESITNNNKNERRKIISAIGISKEQKDE</sequence>
<dbReference type="RefSeq" id="WP_123607563.1">
    <property type="nucleotide sequence ID" value="NZ_RJVG01000001.1"/>
</dbReference>
<comment type="caution">
    <text evidence="2">The sequence shown here is derived from an EMBL/GenBank/DDBJ whole genome shotgun (WGS) entry which is preliminary data.</text>
</comment>
<keyword evidence="3" id="KW-1185">Reference proteome</keyword>
<proteinExistence type="predicted"/>
<dbReference type="AlphaFoldDB" id="A0A3N1XYY9"/>
<dbReference type="Proteomes" id="UP000273083">
    <property type="component" value="Unassembled WGS sequence"/>
</dbReference>
<evidence type="ECO:0000313" key="3">
    <source>
        <dbReference type="Proteomes" id="UP000273083"/>
    </source>
</evidence>
<accession>A0A3N1XYY9</accession>
<evidence type="ECO:0000313" key="2">
    <source>
        <dbReference type="EMBL" id="ROR31461.1"/>
    </source>
</evidence>
<dbReference type="OrthoDB" id="2003288at2"/>
<organism evidence="2 3">
    <name type="scientific">Mobilisporobacter senegalensis</name>
    <dbReference type="NCBI Taxonomy" id="1329262"/>
    <lineage>
        <taxon>Bacteria</taxon>
        <taxon>Bacillati</taxon>
        <taxon>Bacillota</taxon>
        <taxon>Clostridia</taxon>
        <taxon>Lachnospirales</taxon>
        <taxon>Lachnospiraceae</taxon>
        <taxon>Mobilisporobacter</taxon>
    </lineage>
</organism>
<gene>
    <name evidence="2" type="ORF">EDD66_10177</name>
</gene>
<feature type="coiled-coil region" evidence="1">
    <location>
        <begin position="15"/>
        <end position="71"/>
    </location>
</feature>
<evidence type="ECO:0000256" key="1">
    <source>
        <dbReference type="SAM" id="Coils"/>
    </source>
</evidence>
<protein>
    <submittedName>
        <fullName evidence="2">Peptidase C39-like protein</fullName>
    </submittedName>
</protein>
<name>A0A3N1XYY9_9FIRM</name>
<keyword evidence="1" id="KW-0175">Coiled coil</keyword>
<reference evidence="2 3" key="1">
    <citation type="submission" date="2018-11" db="EMBL/GenBank/DDBJ databases">
        <title>Genomic Encyclopedia of Type Strains, Phase IV (KMG-IV): sequencing the most valuable type-strain genomes for metagenomic binning, comparative biology and taxonomic classification.</title>
        <authorList>
            <person name="Goeker M."/>
        </authorList>
    </citation>
    <scope>NUCLEOTIDE SEQUENCE [LARGE SCALE GENOMIC DNA]</scope>
    <source>
        <strain evidence="2 3">DSM 26537</strain>
    </source>
</reference>
<dbReference type="EMBL" id="RJVG01000001">
    <property type="protein sequence ID" value="ROR31461.1"/>
    <property type="molecule type" value="Genomic_DNA"/>
</dbReference>